<evidence type="ECO:0000313" key="2">
    <source>
        <dbReference type="EMBL" id="PPQ31550.1"/>
    </source>
</evidence>
<name>A0A2S6NAA3_9HYPH</name>
<evidence type="ECO:0000256" key="1">
    <source>
        <dbReference type="SAM" id="MobiDB-lite"/>
    </source>
</evidence>
<feature type="compositionally biased region" description="Basic and acidic residues" evidence="1">
    <location>
        <begin position="1"/>
        <end position="10"/>
    </location>
</feature>
<reference evidence="2 3" key="1">
    <citation type="journal article" date="2018" name="Arch. Microbiol.">
        <title>New insights into the metabolic potential of the phototrophic purple bacterium Rhodopila globiformis DSM 161(T) from its draft genome sequence and evidence for a vanadium-dependent nitrogenase.</title>
        <authorList>
            <person name="Imhoff J.F."/>
            <person name="Rahn T."/>
            <person name="Kunzel S."/>
            <person name="Neulinger S.C."/>
        </authorList>
    </citation>
    <scope>NUCLEOTIDE SEQUENCE [LARGE SCALE GENOMIC DNA]</scope>
    <source>
        <strain evidence="2 3">DSM 16996</strain>
    </source>
</reference>
<gene>
    <name evidence="2" type="ORF">CCR94_08665</name>
</gene>
<sequence length="87" mass="9382">MRRVAVERVRPLVPPAEQQHAKQAQGAESAGDHGEDREQAADRRQSEPAEEASGQGAGEADRVRRALPPAAPAEIMQPLGLRREADP</sequence>
<feature type="region of interest" description="Disordered" evidence="1">
    <location>
        <begin position="1"/>
        <end position="87"/>
    </location>
</feature>
<accession>A0A2S6NAA3</accession>
<dbReference type="Proteomes" id="UP000239089">
    <property type="component" value="Unassembled WGS sequence"/>
</dbReference>
<organism evidence="2 3">
    <name type="scientific">Rhodoblastus sphagnicola</name>
    <dbReference type="NCBI Taxonomy" id="333368"/>
    <lineage>
        <taxon>Bacteria</taxon>
        <taxon>Pseudomonadati</taxon>
        <taxon>Pseudomonadota</taxon>
        <taxon>Alphaproteobacteria</taxon>
        <taxon>Hyphomicrobiales</taxon>
        <taxon>Rhodoblastaceae</taxon>
        <taxon>Rhodoblastus</taxon>
    </lineage>
</organism>
<protein>
    <submittedName>
        <fullName evidence="2">Uncharacterized protein</fullName>
    </submittedName>
</protein>
<evidence type="ECO:0000313" key="3">
    <source>
        <dbReference type="Proteomes" id="UP000239089"/>
    </source>
</evidence>
<feature type="compositionally biased region" description="Basic and acidic residues" evidence="1">
    <location>
        <begin position="30"/>
        <end position="47"/>
    </location>
</feature>
<keyword evidence="3" id="KW-1185">Reference proteome</keyword>
<proteinExistence type="predicted"/>
<dbReference type="AlphaFoldDB" id="A0A2S6NAA3"/>
<comment type="caution">
    <text evidence="2">The sequence shown here is derived from an EMBL/GenBank/DDBJ whole genome shotgun (WGS) entry which is preliminary data.</text>
</comment>
<dbReference type="EMBL" id="NHSJ01000056">
    <property type="protein sequence ID" value="PPQ31550.1"/>
    <property type="molecule type" value="Genomic_DNA"/>
</dbReference>